<accession>A0ABU0B7P8</accession>
<dbReference type="RefSeq" id="WP_307017639.1">
    <property type="nucleotide sequence ID" value="NZ_JAUSUI010000001.1"/>
</dbReference>
<dbReference type="EMBL" id="JAUSUI010000001">
    <property type="protein sequence ID" value="MDQ0301358.1"/>
    <property type="molecule type" value="Genomic_DNA"/>
</dbReference>
<keyword evidence="2" id="KW-1185">Reference proteome</keyword>
<comment type="caution">
    <text evidence="1">The sequence shown here is derived from an EMBL/GenBank/DDBJ whole genome shotgun (WGS) entry which is preliminary data.</text>
</comment>
<dbReference type="Proteomes" id="UP001224682">
    <property type="component" value="Unassembled WGS sequence"/>
</dbReference>
<evidence type="ECO:0000313" key="2">
    <source>
        <dbReference type="Proteomes" id="UP001224682"/>
    </source>
</evidence>
<proteinExistence type="predicted"/>
<gene>
    <name evidence="1" type="ORF">J2S75_000369</name>
</gene>
<sequence>MAVLTIADLAGFPAAEAIETLGVEQILARHVADFLAGWDALRSERPDLNLPPFDTAHLETEETRIIFRPGAFREMLLRGRINDAIRANLLAYASGSDIDHLAVFYGVTRLVGETDQRLKLRTILAIQGRSTGGTAPRYRGEALGASLRVEDARPYRDGRDPTINVAVLSTDNNGVADAGLLATVTAALNADAVRMVNDVIKVIPAVKNVVSIAAKAWLLPNSSDAVINEAAGALRSAWAAESGIGFDLVPEWVTARLMIAGLQRVQVITPYVEAGPNEAIALGDISIVNEGRAY</sequence>
<protein>
    <submittedName>
        <fullName evidence="1">Phage-related baseplate assembly protein</fullName>
    </submittedName>
</protein>
<reference evidence="1 2" key="1">
    <citation type="submission" date="2023-07" db="EMBL/GenBank/DDBJ databases">
        <title>Genomic Encyclopedia of Type Strains, Phase IV (KMG-IV): sequencing the most valuable type-strain genomes for metagenomic binning, comparative biology and taxonomic classification.</title>
        <authorList>
            <person name="Goeker M."/>
        </authorList>
    </citation>
    <scope>NUCLEOTIDE SEQUENCE [LARGE SCALE GENOMIC DNA]</scope>
    <source>
        <strain evidence="1 2">DSM 2457</strain>
    </source>
</reference>
<evidence type="ECO:0000313" key="1">
    <source>
        <dbReference type="EMBL" id="MDQ0301358.1"/>
    </source>
</evidence>
<dbReference type="InterPro" id="IPR014507">
    <property type="entry name" value="Baseplate_assembly_J_pred"/>
</dbReference>
<name>A0ABU0B7P8_9HYPH</name>
<organism evidence="1 2">
    <name type="scientific">Ancylobacter polymorphus</name>
    <dbReference type="NCBI Taxonomy" id="223390"/>
    <lineage>
        <taxon>Bacteria</taxon>
        <taxon>Pseudomonadati</taxon>
        <taxon>Pseudomonadota</taxon>
        <taxon>Alphaproteobacteria</taxon>
        <taxon>Hyphomicrobiales</taxon>
        <taxon>Xanthobacteraceae</taxon>
        <taxon>Ancylobacter</taxon>
    </lineage>
</organism>
<dbReference type="PIRSF" id="PIRSF020481">
    <property type="entry name" value="BAP"/>
    <property type="match status" value="1"/>
</dbReference>